<evidence type="ECO:0000256" key="14">
    <source>
        <dbReference type="ARBA" id="ARBA00023209"/>
    </source>
</evidence>
<evidence type="ECO:0000256" key="13">
    <source>
        <dbReference type="ARBA" id="ARBA00023136"/>
    </source>
</evidence>
<dbReference type="AlphaFoldDB" id="E3TEZ7"/>
<dbReference type="InterPro" id="IPR014387">
    <property type="entry name" value="CDP_diag_ino_3_P_euk"/>
</dbReference>
<evidence type="ECO:0000256" key="6">
    <source>
        <dbReference type="ARBA" id="ARBA00022516"/>
    </source>
</evidence>
<dbReference type="EMBL" id="GU588930">
    <property type="protein sequence ID" value="ADO28883.1"/>
    <property type="molecule type" value="mRNA"/>
</dbReference>
<dbReference type="GeneID" id="100528412"/>
<keyword evidence="6 20" id="KW-0444">Lipid biosynthesis</keyword>
<evidence type="ECO:0000256" key="20">
    <source>
        <dbReference type="PIRNR" id="PIRNR000848"/>
    </source>
</evidence>
<feature type="transmembrane region" description="Helical" evidence="22">
    <location>
        <begin position="138"/>
        <end position="158"/>
    </location>
</feature>
<dbReference type="PANTHER" id="PTHR15362">
    <property type="entry name" value="PHOSPHATIDYLINOSITOL SYNTHASE"/>
    <property type="match status" value="1"/>
</dbReference>
<dbReference type="Pfam" id="PF01066">
    <property type="entry name" value="CDP-OH_P_transf"/>
    <property type="match status" value="1"/>
</dbReference>
<keyword evidence="9" id="KW-0479">Metal-binding</keyword>
<evidence type="ECO:0000313" key="23">
    <source>
        <dbReference type="EMBL" id="ADO28883.1"/>
    </source>
</evidence>
<comment type="cofactor">
    <cofactor evidence="1">
        <name>Mn(2+)</name>
        <dbReference type="ChEBI" id="CHEBI:29035"/>
    </cofactor>
</comment>
<evidence type="ECO:0000256" key="7">
    <source>
        <dbReference type="ARBA" id="ARBA00022679"/>
    </source>
</evidence>
<proteinExistence type="evidence at transcript level"/>
<evidence type="ECO:0000256" key="2">
    <source>
        <dbReference type="ARBA" id="ARBA00001946"/>
    </source>
</evidence>
<evidence type="ECO:0000256" key="10">
    <source>
        <dbReference type="ARBA" id="ARBA00022842"/>
    </source>
</evidence>
<accession>E3TEZ7</accession>
<dbReference type="GO" id="GO:0046872">
    <property type="term" value="F:metal ion binding"/>
    <property type="evidence" value="ECO:0007669"/>
    <property type="project" value="UniProtKB-KW"/>
</dbReference>
<comment type="similarity">
    <text evidence="4 20 21">Belongs to the CDP-alcohol phosphatidyltransferase class-I family.</text>
</comment>
<dbReference type="Gene3D" id="1.20.120.1760">
    <property type="match status" value="1"/>
</dbReference>
<evidence type="ECO:0000256" key="1">
    <source>
        <dbReference type="ARBA" id="ARBA00001936"/>
    </source>
</evidence>
<comment type="subcellular location">
    <subcellularLocation>
        <location evidence="3">Membrane</location>
        <topology evidence="3">Multi-pass membrane protein</topology>
    </subcellularLocation>
</comment>
<evidence type="ECO:0000256" key="21">
    <source>
        <dbReference type="RuleBase" id="RU003750"/>
    </source>
</evidence>
<dbReference type="PROSITE" id="PS00379">
    <property type="entry name" value="CDP_ALCOHOL_P_TRANSF"/>
    <property type="match status" value="1"/>
</dbReference>
<comment type="catalytic activity">
    <reaction evidence="17">
        <text>a CDP-1,2-diacyl-sn-glycerol + myo-inositol = a 1,2-diacyl-sn-glycero-3-phospho-(1D-myo-inositol) + CMP + H(+)</text>
        <dbReference type="Rhea" id="RHEA:11580"/>
        <dbReference type="ChEBI" id="CHEBI:15378"/>
        <dbReference type="ChEBI" id="CHEBI:17268"/>
        <dbReference type="ChEBI" id="CHEBI:57880"/>
        <dbReference type="ChEBI" id="CHEBI:58332"/>
        <dbReference type="ChEBI" id="CHEBI:60377"/>
        <dbReference type="EC" id="2.7.8.11"/>
    </reaction>
    <physiologicalReaction direction="left-to-right" evidence="17">
        <dbReference type="Rhea" id="RHEA:11581"/>
    </physiologicalReaction>
    <physiologicalReaction direction="right-to-left" evidence="17">
        <dbReference type="Rhea" id="RHEA:11582"/>
    </physiologicalReaction>
</comment>
<evidence type="ECO:0000256" key="4">
    <source>
        <dbReference type="ARBA" id="ARBA00010441"/>
    </source>
</evidence>
<dbReference type="GO" id="GO:0005794">
    <property type="term" value="C:Golgi apparatus"/>
    <property type="evidence" value="ECO:0007669"/>
    <property type="project" value="TreeGrafter"/>
</dbReference>
<organism evidence="23">
    <name type="scientific">Ictalurus punctatus</name>
    <name type="common">Channel catfish</name>
    <name type="synonym">Silurus punctatus</name>
    <dbReference type="NCBI Taxonomy" id="7998"/>
    <lineage>
        <taxon>Eukaryota</taxon>
        <taxon>Metazoa</taxon>
        <taxon>Chordata</taxon>
        <taxon>Craniata</taxon>
        <taxon>Vertebrata</taxon>
        <taxon>Euteleostomi</taxon>
        <taxon>Actinopterygii</taxon>
        <taxon>Neopterygii</taxon>
        <taxon>Teleostei</taxon>
        <taxon>Ostariophysi</taxon>
        <taxon>Siluriformes</taxon>
        <taxon>Ictaluridae</taxon>
        <taxon>Ictalurus</taxon>
    </lineage>
</organism>
<reference evidence="23" key="1">
    <citation type="journal article" date="2010" name="PLoS ONE">
        <title>Identification and characterization of full-length cDNAs in channel catfish (Ictalurus punctatus) and blue catfish (Ictalurus furcatus).</title>
        <authorList>
            <person name="Chen F."/>
            <person name="Lee Y."/>
            <person name="Jiang Y."/>
            <person name="Wang S."/>
            <person name="Peatman E."/>
            <person name="Abernathy J."/>
            <person name="Liu H."/>
            <person name="Liu S."/>
            <person name="Kucuktas H."/>
            <person name="Ke C."/>
            <person name="Liu Z."/>
        </authorList>
    </citation>
    <scope>NUCLEOTIDE SEQUENCE</scope>
</reference>
<evidence type="ECO:0000256" key="17">
    <source>
        <dbReference type="ARBA" id="ARBA00050836"/>
    </source>
</evidence>
<evidence type="ECO:0000256" key="19">
    <source>
        <dbReference type="ARBA" id="ARBA00070582"/>
    </source>
</evidence>
<dbReference type="InterPro" id="IPR048254">
    <property type="entry name" value="CDP_ALCOHOL_P_TRANSF_CS"/>
</dbReference>
<feature type="transmembrane region" description="Helical" evidence="22">
    <location>
        <begin position="170"/>
        <end position="195"/>
    </location>
</feature>
<sequence>MGENIFIFVPNIIGYVRIILLFYACWYMTTDLARTMAAYLLSALLDAFDGHAARLLDQSTRFGAMLDMLSDRCATMCLLFTLGTFYPRWQFVFQLSARIDIASHWLHVHTSSQRGAASHKAICLDGNPLLRIYYTNRLVLFAMCAGNEIFYSMLYILYFTEGPRVLGLGVYRWLLCVSCPIALVKTCISLVHLYAASLNLARMDVSEREARRSAAASAEASPQVAKSK</sequence>
<keyword evidence="10" id="KW-0460">Magnesium</keyword>
<dbReference type="RefSeq" id="NP_001187611.1">
    <property type="nucleotide sequence ID" value="NM_001200682.1"/>
</dbReference>
<evidence type="ECO:0000256" key="12">
    <source>
        <dbReference type="ARBA" id="ARBA00023098"/>
    </source>
</evidence>
<dbReference type="CTD" id="10423"/>
<evidence type="ECO:0000256" key="3">
    <source>
        <dbReference type="ARBA" id="ARBA00004141"/>
    </source>
</evidence>
<dbReference type="FunFam" id="1.20.120.1760:FF:000003">
    <property type="entry name" value="CDP-diacylglycerol--inositol 3-phosphatidyltransferase"/>
    <property type="match status" value="1"/>
</dbReference>
<keyword evidence="11 22" id="KW-1133">Transmembrane helix</keyword>
<feature type="transmembrane region" description="Helical" evidence="22">
    <location>
        <begin position="6"/>
        <end position="26"/>
    </location>
</feature>
<name>E3TEZ7_ICTPU</name>
<dbReference type="InterPro" id="IPR000462">
    <property type="entry name" value="CDP-OH_P_trans"/>
</dbReference>
<gene>
    <name evidence="23" type="primary">CDIPT</name>
</gene>
<dbReference type="GO" id="GO:0006661">
    <property type="term" value="P:phosphatidylinositol biosynthetic process"/>
    <property type="evidence" value="ECO:0007669"/>
    <property type="project" value="TreeGrafter"/>
</dbReference>
<keyword evidence="12 20" id="KW-0443">Lipid metabolism</keyword>
<dbReference type="GO" id="GO:0003881">
    <property type="term" value="F:CDP-diacylglycerol-inositol 3-phosphatidyltransferase activity"/>
    <property type="evidence" value="ECO:0007669"/>
    <property type="project" value="UniProtKB-UniRule"/>
</dbReference>
<dbReference type="PIRSF" id="PIRSF000848">
    <property type="entry name" value="CDP_diag_ino_3_P"/>
    <property type="match status" value="1"/>
</dbReference>
<evidence type="ECO:0000256" key="15">
    <source>
        <dbReference type="ARBA" id="ARBA00023211"/>
    </source>
</evidence>
<keyword evidence="15" id="KW-0464">Manganese</keyword>
<dbReference type="GO" id="GO:0016020">
    <property type="term" value="C:membrane"/>
    <property type="evidence" value="ECO:0007669"/>
    <property type="project" value="UniProtKB-SubCell"/>
</dbReference>
<keyword evidence="16 20" id="KW-1208">Phospholipid metabolism</keyword>
<evidence type="ECO:0000256" key="5">
    <source>
        <dbReference type="ARBA" id="ARBA00013212"/>
    </source>
</evidence>
<keyword evidence="8 22" id="KW-0812">Transmembrane</keyword>
<comment type="function">
    <text evidence="18">Catalyzes the biosynthesis of phosphatidylinositol (PtdIns) as well as PtdIns:inositol exchange reaction. May thus act to reduce an excessive cellular PtdIns content. The exchange activity is due to the reverse reaction of PtdIns synthase and is dependent on CMP, which is tightly bound to the enzyme.</text>
</comment>
<evidence type="ECO:0000256" key="18">
    <source>
        <dbReference type="ARBA" id="ARBA00057387"/>
    </source>
</evidence>
<dbReference type="InterPro" id="IPR043130">
    <property type="entry name" value="CDP-OH_PTrfase_TM_dom"/>
</dbReference>
<keyword evidence="13 20" id="KW-0472">Membrane</keyword>
<comment type="cofactor">
    <cofactor evidence="2">
        <name>Mg(2+)</name>
        <dbReference type="ChEBI" id="CHEBI:18420"/>
    </cofactor>
</comment>
<keyword evidence="14 20" id="KW-0594">Phospholipid biosynthesis</keyword>
<evidence type="ECO:0000256" key="8">
    <source>
        <dbReference type="ARBA" id="ARBA00022692"/>
    </source>
</evidence>
<keyword evidence="7 20" id="KW-0808">Transferase</keyword>
<evidence type="ECO:0000256" key="22">
    <source>
        <dbReference type="SAM" id="Phobius"/>
    </source>
</evidence>
<protein>
    <recommendedName>
        <fullName evidence="19 20">CDP-diacylglycerol--inositol 3-phosphatidyltransferase</fullName>
        <ecNumber evidence="5 20">2.7.8.11</ecNumber>
    </recommendedName>
</protein>
<evidence type="ECO:0000256" key="16">
    <source>
        <dbReference type="ARBA" id="ARBA00023264"/>
    </source>
</evidence>
<evidence type="ECO:0000256" key="11">
    <source>
        <dbReference type="ARBA" id="ARBA00022989"/>
    </source>
</evidence>
<dbReference type="PANTHER" id="PTHR15362:SF4">
    <property type="entry name" value="CDP-DIACYLGLYCEROL--INOSITOL 3-PHOSPHATIDYLTRANSFERASE"/>
    <property type="match status" value="1"/>
</dbReference>
<evidence type="ECO:0000256" key="9">
    <source>
        <dbReference type="ARBA" id="ARBA00022723"/>
    </source>
</evidence>
<dbReference type="EC" id="2.7.8.11" evidence="5 20"/>